<dbReference type="Proteomes" id="UP001195483">
    <property type="component" value="Unassembled WGS sequence"/>
</dbReference>
<organism evidence="1 2">
    <name type="scientific">Potamilus streckersoni</name>
    <dbReference type="NCBI Taxonomy" id="2493646"/>
    <lineage>
        <taxon>Eukaryota</taxon>
        <taxon>Metazoa</taxon>
        <taxon>Spiralia</taxon>
        <taxon>Lophotrochozoa</taxon>
        <taxon>Mollusca</taxon>
        <taxon>Bivalvia</taxon>
        <taxon>Autobranchia</taxon>
        <taxon>Heteroconchia</taxon>
        <taxon>Palaeoheterodonta</taxon>
        <taxon>Unionida</taxon>
        <taxon>Unionoidea</taxon>
        <taxon>Unionidae</taxon>
        <taxon>Ambleminae</taxon>
        <taxon>Lampsilini</taxon>
        <taxon>Potamilus</taxon>
    </lineage>
</organism>
<dbReference type="AlphaFoldDB" id="A0AAE0SB61"/>
<reference evidence="1" key="1">
    <citation type="journal article" date="2021" name="Genome Biol. Evol.">
        <title>A High-Quality Reference Genome for a Parasitic Bivalve with Doubly Uniparental Inheritance (Bivalvia: Unionida).</title>
        <authorList>
            <person name="Smith C.H."/>
        </authorList>
    </citation>
    <scope>NUCLEOTIDE SEQUENCE</scope>
    <source>
        <strain evidence="1">CHS0354</strain>
    </source>
</reference>
<name>A0AAE0SB61_9BIVA</name>
<accession>A0AAE0SB61</accession>
<evidence type="ECO:0000313" key="2">
    <source>
        <dbReference type="Proteomes" id="UP001195483"/>
    </source>
</evidence>
<gene>
    <name evidence="1" type="ORF">CHS0354_033491</name>
</gene>
<protein>
    <submittedName>
        <fullName evidence="1">Uncharacterized protein</fullName>
    </submittedName>
</protein>
<reference evidence="1" key="2">
    <citation type="journal article" date="2021" name="Genome Biol. Evol.">
        <title>Developing a high-quality reference genome for a parasitic bivalve with doubly uniparental inheritance (Bivalvia: Unionida).</title>
        <authorList>
            <person name="Smith C.H."/>
        </authorList>
    </citation>
    <scope>NUCLEOTIDE SEQUENCE</scope>
    <source>
        <strain evidence="1">CHS0354</strain>
        <tissue evidence="1">Mantle</tissue>
    </source>
</reference>
<evidence type="ECO:0000313" key="1">
    <source>
        <dbReference type="EMBL" id="KAK3588651.1"/>
    </source>
</evidence>
<keyword evidence="2" id="KW-1185">Reference proteome</keyword>
<reference evidence="1" key="3">
    <citation type="submission" date="2023-05" db="EMBL/GenBank/DDBJ databases">
        <authorList>
            <person name="Smith C.H."/>
        </authorList>
    </citation>
    <scope>NUCLEOTIDE SEQUENCE</scope>
    <source>
        <strain evidence="1">CHS0354</strain>
        <tissue evidence="1">Mantle</tissue>
    </source>
</reference>
<proteinExistence type="predicted"/>
<comment type="caution">
    <text evidence="1">The sequence shown here is derived from an EMBL/GenBank/DDBJ whole genome shotgun (WGS) entry which is preliminary data.</text>
</comment>
<sequence length="79" mass="9277">MPWLYLAAESVAVRYQDVFQDDPVGANDATVELRYFLRQQHLNGALKLTYIERNVTKIFPEATRTRLQLSILCQARHRR</sequence>
<dbReference type="EMBL" id="JAEAOA010001964">
    <property type="protein sequence ID" value="KAK3588651.1"/>
    <property type="molecule type" value="Genomic_DNA"/>
</dbReference>